<sequence length="215" mass="22415">MMTTFVLKLPSSTNAKVHCLKASALFLSLFLLTACQETPEPEAPTETPSETSTQTTPVTTNINVNEAADDSIEEVPNSAQTATDSERDASLTELEQDLGGTVAAPSNTATSPNPEQAIKGAQITDVLYKSEAGDTLSVVFETSAAGLLNAIVTRPNQPKMTLSAPEGQGNNPTYRSSDGNVQLVSHAGGGTIDLIQNNTVTSFDAVSAEAEVVTE</sequence>
<dbReference type="AlphaFoldDB" id="A0A0T6DRX7"/>
<name>A0A0T6DRX7_9GAMM</name>
<evidence type="ECO:0000313" key="2">
    <source>
        <dbReference type="EMBL" id="KRU22609.1"/>
    </source>
</evidence>
<comment type="caution">
    <text evidence="2">The sequence shown here is derived from an EMBL/GenBank/DDBJ whole genome shotgun (WGS) entry which is preliminary data.</text>
</comment>
<feature type="region of interest" description="Disordered" evidence="1">
    <location>
        <begin position="158"/>
        <end position="177"/>
    </location>
</feature>
<dbReference type="Proteomes" id="UP000051202">
    <property type="component" value="Unassembled WGS sequence"/>
</dbReference>
<feature type="region of interest" description="Disordered" evidence="1">
    <location>
        <begin position="39"/>
        <end position="58"/>
    </location>
</feature>
<keyword evidence="3" id="KW-1185">Reference proteome</keyword>
<protein>
    <submittedName>
        <fullName evidence="2">Uncharacterized protein</fullName>
    </submittedName>
</protein>
<feature type="region of interest" description="Disordered" evidence="1">
    <location>
        <begin position="66"/>
        <end position="88"/>
    </location>
</feature>
<evidence type="ECO:0000256" key="1">
    <source>
        <dbReference type="SAM" id="MobiDB-lite"/>
    </source>
</evidence>
<accession>A0A0T6DRX7</accession>
<proteinExistence type="predicted"/>
<dbReference type="EMBL" id="LNDJ01000063">
    <property type="protein sequence ID" value="KRU22609.1"/>
    <property type="molecule type" value="Genomic_DNA"/>
</dbReference>
<evidence type="ECO:0000313" key="3">
    <source>
        <dbReference type="Proteomes" id="UP000051202"/>
    </source>
</evidence>
<reference evidence="2 3" key="1">
    <citation type="submission" date="2015-11" db="EMBL/GenBank/DDBJ databases">
        <title>Permanent draft genome of Psychrobacter piscatorii LQ58.</title>
        <authorList>
            <person name="Zhou M."/>
            <person name="Dong B."/>
            <person name="Liu Q."/>
        </authorList>
    </citation>
    <scope>NUCLEOTIDE SEQUENCE [LARGE SCALE GENOMIC DNA]</scope>
    <source>
        <strain evidence="2 3">LQ58</strain>
    </source>
</reference>
<gene>
    <name evidence="2" type="ORF">AS194_01510</name>
</gene>
<feature type="compositionally biased region" description="Polar residues" evidence="1">
    <location>
        <begin position="168"/>
        <end position="177"/>
    </location>
</feature>
<organism evidence="2 3">
    <name type="scientific">Psychrobacter piscatorii</name>
    <dbReference type="NCBI Taxonomy" id="554343"/>
    <lineage>
        <taxon>Bacteria</taxon>
        <taxon>Pseudomonadati</taxon>
        <taxon>Pseudomonadota</taxon>
        <taxon>Gammaproteobacteria</taxon>
        <taxon>Moraxellales</taxon>
        <taxon>Moraxellaceae</taxon>
        <taxon>Psychrobacter</taxon>
    </lineage>
</organism>